<feature type="active site" description="Proton donor/acceptor" evidence="10">
    <location>
        <position position="445"/>
    </location>
</feature>
<dbReference type="PANTHER" id="PTHR11705">
    <property type="entry name" value="PROTEASE FAMILY M14 CARBOXYPEPTIDASE A,B"/>
    <property type="match status" value="1"/>
</dbReference>
<dbReference type="GO" id="GO:0006508">
    <property type="term" value="P:proteolysis"/>
    <property type="evidence" value="ECO:0007669"/>
    <property type="project" value="UniProtKB-KW"/>
</dbReference>
<protein>
    <recommendedName>
        <fullName evidence="12">Peptidase M14 domain-containing protein</fullName>
    </recommendedName>
</protein>
<keyword evidence="4" id="KW-0645">Protease</keyword>
<dbReference type="Gene3D" id="3.40.630.10">
    <property type="entry name" value="Zn peptidases"/>
    <property type="match status" value="1"/>
</dbReference>
<evidence type="ECO:0000256" key="2">
    <source>
        <dbReference type="ARBA" id="ARBA00005988"/>
    </source>
</evidence>
<evidence type="ECO:0000256" key="3">
    <source>
        <dbReference type="ARBA" id="ARBA00022645"/>
    </source>
</evidence>
<dbReference type="Pfam" id="PF00246">
    <property type="entry name" value="Peptidase_M14"/>
    <property type="match status" value="1"/>
</dbReference>
<feature type="domain" description="Peptidase M14" evidence="12">
    <location>
        <begin position="179"/>
        <end position="476"/>
    </location>
</feature>
<evidence type="ECO:0000256" key="8">
    <source>
        <dbReference type="ARBA" id="ARBA00022833"/>
    </source>
</evidence>
<comment type="similarity">
    <text evidence="2 10">Belongs to the peptidase M14 family.</text>
</comment>
<evidence type="ECO:0000259" key="12">
    <source>
        <dbReference type="PROSITE" id="PS52035"/>
    </source>
</evidence>
<dbReference type="Proteomes" id="UP000794436">
    <property type="component" value="Unassembled WGS sequence"/>
</dbReference>
<keyword evidence="7" id="KW-0378">Hydrolase</keyword>
<dbReference type="PANTHER" id="PTHR11705:SF143">
    <property type="entry name" value="SLL0236 PROTEIN"/>
    <property type="match status" value="1"/>
</dbReference>
<gene>
    <name evidence="13" type="ORF">Poli38472_013002</name>
</gene>
<accession>A0A8K1FHX6</accession>
<feature type="signal peptide" evidence="11">
    <location>
        <begin position="1"/>
        <end position="24"/>
    </location>
</feature>
<keyword evidence="8" id="KW-0862">Zinc</keyword>
<evidence type="ECO:0000256" key="4">
    <source>
        <dbReference type="ARBA" id="ARBA00022670"/>
    </source>
</evidence>
<organism evidence="13 14">
    <name type="scientific">Pythium oligandrum</name>
    <name type="common">Mycoparasitic fungus</name>
    <dbReference type="NCBI Taxonomy" id="41045"/>
    <lineage>
        <taxon>Eukaryota</taxon>
        <taxon>Sar</taxon>
        <taxon>Stramenopiles</taxon>
        <taxon>Oomycota</taxon>
        <taxon>Peronosporomycetes</taxon>
        <taxon>Pythiales</taxon>
        <taxon>Pythiaceae</taxon>
        <taxon>Pythium</taxon>
    </lineage>
</organism>
<evidence type="ECO:0000256" key="10">
    <source>
        <dbReference type="PROSITE-ProRule" id="PRU01379"/>
    </source>
</evidence>
<dbReference type="GO" id="GO:0005615">
    <property type="term" value="C:extracellular space"/>
    <property type="evidence" value="ECO:0007669"/>
    <property type="project" value="TreeGrafter"/>
</dbReference>
<sequence length="491" mass="55580">MKLSTAVYGALMLTMTQLSAPATASTSTHVHLRVKHPQHHETPQHKHLYHVTGPKSSFKQLLDPRIKADLNLDVWSIKPAHKTHGKHQDVQLKADIYATQDAMDKISSQQADAHLQIGSMKATVHTKQQWKLHVKQYIDYDLQEQQDRQAVRACGNKTQGYMDDIESLDKYTSSAFFDCFRPQDEVFTFLDALAEANPEYVSVYQNASTTFEKRAIPAYKISTQGDNDSKKKKKAALYTQALIHAREWQAGAATFYTMAALLDGLRAKEHAVVELFKTYDWYFVPIVNIDGYIYSWEKERYWRVNRDNKASKEFEGVDLNRNWGPDEYFNLDPSDVSSETYPGPHAYSEPESKGLYDFIMDIENLQGLVDMHSYGGQVLRPFSDSFDSPVEPFGSALVALADAVAAATSDEYASMPALDLYPAYGCFDDAFYREFNFTVPALTIEVEGHDFTAPQKTIRKVGANINSGLRQFAKEVAKYRSTIEKKGIKLP</sequence>
<evidence type="ECO:0000256" key="6">
    <source>
        <dbReference type="ARBA" id="ARBA00022729"/>
    </source>
</evidence>
<proteinExistence type="inferred from homology"/>
<dbReference type="InterPro" id="IPR000834">
    <property type="entry name" value="Peptidase_M14"/>
</dbReference>
<keyword evidence="3" id="KW-0121">Carboxypeptidase</keyword>
<reference evidence="13" key="1">
    <citation type="submission" date="2019-03" db="EMBL/GenBank/DDBJ databases">
        <title>Long read genome sequence of the mycoparasitic Pythium oligandrum ATCC 38472 isolated from sugarbeet rhizosphere.</title>
        <authorList>
            <person name="Gaulin E."/>
        </authorList>
    </citation>
    <scope>NUCLEOTIDE SEQUENCE</scope>
    <source>
        <strain evidence="13">ATCC 38472_TT</strain>
    </source>
</reference>
<evidence type="ECO:0000256" key="7">
    <source>
        <dbReference type="ARBA" id="ARBA00022801"/>
    </source>
</evidence>
<keyword evidence="6 11" id="KW-0732">Signal</keyword>
<dbReference type="SUPFAM" id="SSF53187">
    <property type="entry name" value="Zn-dependent exopeptidases"/>
    <property type="match status" value="1"/>
</dbReference>
<evidence type="ECO:0000256" key="9">
    <source>
        <dbReference type="ARBA" id="ARBA00023049"/>
    </source>
</evidence>
<dbReference type="PROSITE" id="PS52035">
    <property type="entry name" value="PEPTIDASE_M14"/>
    <property type="match status" value="1"/>
</dbReference>
<keyword evidence="14" id="KW-1185">Reference proteome</keyword>
<evidence type="ECO:0000256" key="1">
    <source>
        <dbReference type="ARBA" id="ARBA00001947"/>
    </source>
</evidence>
<feature type="chain" id="PRO_5035435184" description="Peptidase M14 domain-containing protein" evidence="11">
    <location>
        <begin position="25"/>
        <end position="491"/>
    </location>
</feature>
<dbReference type="GO" id="GO:0004181">
    <property type="term" value="F:metallocarboxypeptidase activity"/>
    <property type="evidence" value="ECO:0007669"/>
    <property type="project" value="InterPro"/>
</dbReference>
<evidence type="ECO:0000313" key="13">
    <source>
        <dbReference type="EMBL" id="TMW64380.1"/>
    </source>
</evidence>
<dbReference type="EMBL" id="SPLM01000040">
    <property type="protein sequence ID" value="TMW64380.1"/>
    <property type="molecule type" value="Genomic_DNA"/>
</dbReference>
<evidence type="ECO:0000313" key="14">
    <source>
        <dbReference type="Proteomes" id="UP000794436"/>
    </source>
</evidence>
<evidence type="ECO:0000256" key="11">
    <source>
        <dbReference type="SAM" id="SignalP"/>
    </source>
</evidence>
<dbReference type="SMART" id="SM00631">
    <property type="entry name" value="Zn_pept"/>
    <property type="match status" value="1"/>
</dbReference>
<keyword evidence="9" id="KW-0482">Metalloprotease</keyword>
<dbReference type="GO" id="GO:0008270">
    <property type="term" value="F:zinc ion binding"/>
    <property type="evidence" value="ECO:0007669"/>
    <property type="project" value="InterPro"/>
</dbReference>
<dbReference type="FunFam" id="3.40.630.10:FF:000084">
    <property type="entry name" value="Carboxypeptidase B2"/>
    <property type="match status" value="1"/>
</dbReference>
<dbReference type="OrthoDB" id="3626597at2759"/>
<evidence type="ECO:0000256" key="5">
    <source>
        <dbReference type="ARBA" id="ARBA00022723"/>
    </source>
</evidence>
<keyword evidence="5" id="KW-0479">Metal-binding</keyword>
<comment type="cofactor">
    <cofactor evidence="1">
        <name>Zn(2+)</name>
        <dbReference type="ChEBI" id="CHEBI:29105"/>
    </cofactor>
</comment>
<name>A0A8K1FHX6_PYTOL</name>
<comment type="caution">
    <text evidence="13">The sequence shown here is derived from an EMBL/GenBank/DDBJ whole genome shotgun (WGS) entry which is preliminary data.</text>
</comment>
<dbReference type="AlphaFoldDB" id="A0A8K1FHX6"/>